<dbReference type="VEuPathDB" id="TriTrypDB:BCY84_18853"/>
<dbReference type="InterPro" id="IPR015943">
    <property type="entry name" value="WD40/YVTN_repeat-like_dom_sf"/>
</dbReference>
<feature type="compositionally biased region" description="Basic and acidic residues" evidence="1">
    <location>
        <begin position="195"/>
        <end position="230"/>
    </location>
</feature>
<dbReference type="SUPFAM" id="SSF50978">
    <property type="entry name" value="WD40 repeat-like"/>
    <property type="match status" value="1"/>
</dbReference>
<dbReference type="VEuPathDB" id="TriTrypDB:TCDM_05251"/>
<dbReference type="VEuPathDB" id="TriTrypDB:Tc_MARK_4992"/>
<dbReference type="InterPro" id="IPR036322">
    <property type="entry name" value="WD40_repeat_dom_sf"/>
</dbReference>
<dbReference type="VEuPathDB" id="TriTrypDB:TCSYLVIO_006287"/>
<accession>A0A2V2UVR0</accession>
<feature type="region of interest" description="Disordered" evidence="1">
    <location>
        <begin position="1"/>
        <end position="143"/>
    </location>
</feature>
<reference evidence="2 3" key="1">
    <citation type="journal article" date="2018" name="Microb. Genom.">
        <title>Expanding an expanded genome: long-read sequencing of Trypanosoma cruzi.</title>
        <authorList>
            <person name="Berna L."/>
            <person name="Rodriguez M."/>
            <person name="Chiribao M.L."/>
            <person name="Parodi-Talice A."/>
            <person name="Pita S."/>
            <person name="Rijo G."/>
            <person name="Alvarez-Valin F."/>
            <person name="Robello C."/>
        </authorList>
    </citation>
    <scope>NUCLEOTIDE SEQUENCE [LARGE SCALE GENOMIC DNA]</scope>
    <source>
        <strain evidence="2 3">Dm28c</strain>
    </source>
</reference>
<dbReference type="InterPro" id="IPR042505">
    <property type="entry name" value="DYNC2I1"/>
</dbReference>
<dbReference type="GO" id="GO:0045503">
    <property type="term" value="F:dynein light chain binding"/>
    <property type="evidence" value="ECO:0007669"/>
    <property type="project" value="InterPro"/>
</dbReference>
<dbReference type="VEuPathDB" id="TriTrypDB:C3747_228g27"/>
<dbReference type="VEuPathDB" id="TriTrypDB:Tc_MARK_4993"/>
<comment type="caution">
    <text evidence="2">The sequence shown here is derived from an EMBL/GenBank/DDBJ whole genome shotgun (WGS) entry which is preliminary data.</text>
</comment>
<dbReference type="EMBL" id="PRFA01000097">
    <property type="protein sequence ID" value="PWU87232.1"/>
    <property type="molecule type" value="Genomic_DNA"/>
</dbReference>
<dbReference type="GO" id="GO:0005868">
    <property type="term" value="C:cytoplasmic dynein complex"/>
    <property type="evidence" value="ECO:0007669"/>
    <property type="project" value="InterPro"/>
</dbReference>
<evidence type="ECO:0000313" key="2">
    <source>
        <dbReference type="EMBL" id="PWU87232.1"/>
    </source>
</evidence>
<feature type="region of interest" description="Disordered" evidence="1">
    <location>
        <begin position="195"/>
        <end position="235"/>
    </location>
</feature>
<dbReference type="Proteomes" id="UP000246121">
    <property type="component" value="Unassembled WGS sequence"/>
</dbReference>
<dbReference type="PANTHER" id="PTHR16022:SF0">
    <property type="entry name" value="CYTOPLASMIC DYNEIN 2 INTERMEDIATE CHAIN 1"/>
    <property type="match status" value="1"/>
</dbReference>
<dbReference type="VEuPathDB" id="TriTrypDB:TcG_08642"/>
<dbReference type="GO" id="GO:0042073">
    <property type="term" value="P:intraciliary transport"/>
    <property type="evidence" value="ECO:0007669"/>
    <property type="project" value="InterPro"/>
</dbReference>
<dbReference type="VEuPathDB" id="TriTrypDB:TcCL_NonESM05471"/>
<protein>
    <submittedName>
        <fullName evidence="2">Uncharacterized protein</fullName>
    </submittedName>
</protein>
<feature type="compositionally biased region" description="Basic and acidic residues" evidence="1">
    <location>
        <begin position="10"/>
        <end position="128"/>
    </location>
</feature>
<dbReference type="Gene3D" id="2.130.10.10">
    <property type="entry name" value="YVTN repeat-like/Quinoprotein amine dehydrogenase"/>
    <property type="match status" value="2"/>
</dbReference>
<dbReference type="GO" id="GO:0045504">
    <property type="term" value="F:dynein heavy chain binding"/>
    <property type="evidence" value="ECO:0007669"/>
    <property type="project" value="InterPro"/>
</dbReference>
<dbReference type="VEuPathDB" id="TriTrypDB:TcCLB.511261.60"/>
<organism evidence="2 3">
    <name type="scientific">Trypanosoma cruzi</name>
    <dbReference type="NCBI Taxonomy" id="5693"/>
    <lineage>
        <taxon>Eukaryota</taxon>
        <taxon>Discoba</taxon>
        <taxon>Euglenozoa</taxon>
        <taxon>Kinetoplastea</taxon>
        <taxon>Metakinetoplastina</taxon>
        <taxon>Trypanosomatida</taxon>
        <taxon>Trypanosomatidae</taxon>
        <taxon>Trypanosoma</taxon>
        <taxon>Schizotrypanum</taxon>
    </lineage>
</organism>
<dbReference type="GO" id="GO:0005929">
    <property type="term" value="C:cilium"/>
    <property type="evidence" value="ECO:0007669"/>
    <property type="project" value="GOC"/>
</dbReference>
<dbReference type="VEuPathDB" id="TriTrypDB:ECC02_007569"/>
<evidence type="ECO:0000256" key="1">
    <source>
        <dbReference type="SAM" id="MobiDB-lite"/>
    </source>
</evidence>
<dbReference type="AlphaFoldDB" id="A0A2V2UVR0"/>
<dbReference type="VEuPathDB" id="TriTrypDB:TcBrA4_0083370"/>
<gene>
    <name evidence="2" type="ORF">C4B63_97g28</name>
</gene>
<dbReference type="VEuPathDB" id="TriTrypDB:TcCLB.509807.20"/>
<dbReference type="VEuPathDB" id="TriTrypDB:C4B63_97g28"/>
<dbReference type="PANTHER" id="PTHR16022">
    <property type="entry name" value="WD REPEAT DOMAIN 60"/>
    <property type="match status" value="1"/>
</dbReference>
<sequence>MGDGAVKKSKRDETEEERRARKDRERAERKLREQNEAEKLAQVADGDKRERKHKRDETEEERHARKERERAERKERERERERRAGAAEGGSRERMHKRDETEEERHARKERERAERKERERAKERQEQQENSDNEDVIKKSFVHDDTVLDDELPTWHLESNEAKTSGVMPGWKKDELSAAMEVENRAIRHAVDEAREAARREERRRAEEERESEAIERREKRRKEREEKKLRRSQMSDISGTVVGKSTIGVSDLQRQGYRAQFEKDLQRATALRRLVDMDDVSAALVDVPPQSQYDMYIRNFGDMGRKQTGVQVPAEEDRIDFEVQAERVRVRHRAVEVPRDLGLCPENSADRPMQLVRDLGQDNVGEALENNEVMGEPSLSNVSSSRVIDSTLLASFLGRVFPVMQAILDENDEERAGPEALGSKSETQFSTSYTTFSCVATCNRPVLKVLFNPCAPAYLAVLHGAVGGEGPSMELDRYLSVIVIWNVYDSFSPEKILVSPSLLTSICMSPRWPYLVYAGAEDGSLYVWDTREPERNHFTAGCFQRNAFRLPSFATSWQTGNHMASIVAIAVAGYNTVVGVRKDENEQLVSLDATGETYFWVVNEKDQSKGAISDTENGLNMFSTVRLFLATSKCESRVNALSMNQECFALDFVPTDPSHYVVACSEGVRHISRFGSIAAPSLYGPCSLFFARPVAVPSCVRYGTVDSRIFVVGYDDGTLRLYLHTDAAPQLSIPLSNHSVKEMRFSGCDKWLLWLLDASGTLFLLDLAKKEKEFPVLSQTLLNPETGSCSCFDIPPEGKADNRAIVLGFEKGLIQLHTLSDFTHPPSSDREEHWL</sequence>
<proteinExistence type="predicted"/>
<evidence type="ECO:0000313" key="3">
    <source>
        <dbReference type="Proteomes" id="UP000246121"/>
    </source>
</evidence>
<name>A0A2V2UVR0_TRYCR</name>